<proteinExistence type="predicted"/>
<dbReference type="PANTHER" id="PTHR40394:SF2">
    <property type="entry name" value="QUINOL:CYTOCHROME C OXIDOREDUCTASE MEMBRANE PROTEIN"/>
    <property type="match status" value="1"/>
</dbReference>
<protein>
    <submittedName>
        <fullName evidence="2">Quinol:cytochrome c oxidoreductase membrane protein</fullName>
    </submittedName>
</protein>
<dbReference type="InterPro" id="IPR021776">
    <property type="entry name" value="ActD"/>
</dbReference>
<dbReference type="PATRIC" id="fig|880071.3.peg.2496"/>
<keyword evidence="1" id="KW-1133">Transmembrane helix</keyword>
<evidence type="ECO:0000313" key="3">
    <source>
        <dbReference type="Proteomes" id="UP000006054"/>
    </source>
</evidence>
<dbReference type="Proteomes" id="UP000006054">
    <property type="component" value="Chromosome"/>
</dbReference>
<reference evidence="3" key="1">
    <citation type="submission" date="2012-06" db="EMBL/GenBank/DDBJ databases">
        <title>The complete genome of Flexibacter litoralis DSM 6794.</title>
        <authorList>
            <person name="Lucas S."/>
            <person name="Copeland A."/>
            <person name="Lapidus A."/>
            <person name="Glavina del Rio T."/>
            <person name="Dalin E."/>
            <person name="Tice H."/>
            <person name="Bruce D."/>
            <person name="Goodwin L."/>
            <person name="Pitluck S."/>
            <person name="Peters L."/>
            <person name="Ovchinnikova G."/>
            <person name="Lu M."/>
            <person name="Kyrpides N."/>
            <person name="Mavromatis K."/>
            <person name="Ivanova N."/>
            <person name="Brettin T."/>
            <person name="Detter J.C."/>
            <person name="Han C."/>
            <person name="Larimer F."/>
            <person name="Land M."/>
            <person name="Hauser L."/>
            <person name="Markowitz V."/>
            <person name="Cheng J.-F."/>
            <person name="Hugenholtz P."/>
            <person name="Woyke T."/>
            <person name="Wu D."/>
            <person name="Spring S."/>
            <person name="Lang E."/>
            <person name="Kopitz M."/>
            <person name="Brambilla E."/>
            <person name="Klenk H.-P."/>
            <person name="Eisen J.A."/>
        </authorList>
    </citation>
    <scope>NUCLEOTIDE SEQUENCE [LARGE SCALE GENOMIC DNA]</scope>
    <source>
        <strain evidence="3">ATCC 23117 / DSM 6794 / NBRC 15988 / NCIMB 1366 / Sio-4</strain>
    </source>
</reference>
<dbReference type="Pfam" id="PF11821">
    <property type="entry name" value="ActD"/>
    <property type="match status" value="1"/>
</dbReference>
<keyword evidence="1" id="KW-0472">Membrane</keyword>
<keyword evidence="1" id="KW-0812">Transmembrane</keyword>
<dbReference type="KEGG" id="fli:Fleli_2507"/>
<evidence type="ECO:0000256" key="1">
    <source>
        <dbReference type="SAM" id="Phobius"/>
    </source>
</evidence>
<dbReference type="PANTHER" id="PTHR40394">
    <property type="entry name" value="LIPOPROTEIN-RELATED"/>
    <property type="match status" value="1"/>
</dbReference>
<dbReference type="HOGENOM" id="CLU_094965_0_0_10"/>
<dbReference type="STRING" id="880071.Fleli_2507"/>
<dbReference type="EMBL" id="CP003345">
    <property type="protein sequence ID" value="AFM04872.1"/>
    <property type="molecule type" value="Genomic_DNA"/>
</dbReference>
<evidence type="ECO:0000313" key="2">
    <source>
        <dbReference type="EMBL" id="AFM04872.1"/>
    </source>
</evidence>
<keyword evidence="3" id="KW-1185">Reference proteome</keyword>
<dbReference type="eggNOG" id="COG2010">
    <property type="taxonomic scope" value="Bacteria"/>
</dbReference>
<name>I4ALN7_BERLS</name>
<feature type="transmembrane region" description="Helical" evidence="1">
    <location>
        <begin position="104"/>
        <end position="127"/>
    </location>
</feature>
<sequence>MAHISNTMEVDKHYILGVYSDEDDLKHGVDDIREKGINIYEVFNPYPVHGLEKNLGYGESWLPKAAFMFGALGTTCAVTMQTGMMGALWPMIIGGKPIISIPDFVPVSFEMTVLFSAFGMVGSFLVSQDLKPHKVPRIFDRRSTDDKHIVAIDLAKNSLSEEEIKTVLQEAGAEEVNRKDFTEEENNPSYFKYLGDLFKYGVRSTSRPK</sequence>
<gene>
    <name evidence="2" type="ordered locus">Fleli_2507</name>
</gene>
<dbReference type="RefSeq" id="WP_014798309.1">
    <property type="nucleotide sequence ID" value="NC_018018.1"/>
</dbReference>
<dbReference type="AlphaFoldDB" id="I4ALN7"/>
<organism evidence="2 3">
    <name type="scientific">Bernardetia litoralis (strain ATCC 23117 / DSM 6794 / NBRC 15988 / NCIMB 1366 / Fx l1 / Sio-4)</name>
    <name type="common">Flexibacter litoralis</name>
    <dbReference type="NCBI Taxonomy" id="880071"/>
    <lineage>
        <taxon>Bacteria</taxon>
        <taxon>Pseudomonadati</taxon>
        <taxon>Bacteroidota</taxon>
        <taxon>Cytophagia</taxon>
        <taxon>Cytophagales</taxon>
        <taxon>Bernardetiaceae</taxon>
        <taxon>Bernardetia</taxon>
    </lineage>
</organism>
<accession>I4ALN7</accession>
<feature type="transmembrane region" description="Helical" evidence="1">
    <location>
        <begin position="65"/>
        <end position="92"/>
    </location>
</feature>